<dbReference type="GO" id="GO:0000289">
    <property type="term" value="P:nuclear-transcribed mRNA poly(A) tail shortening"/>
    <property type="evidence" value="ECO:0007669"/>
    <property type="project" value="UniProtKB-UniRule"/>
</dbReference>
<dbReference type="EMBL" id="JAQGDS010000002">
    <property type="protein sequence ID" value="KAJ6263567.1"/>
    <property type="molecule type" value="Genomic_DNA"/>
</dbReference>
<feature type="binding site" evidence="8">
    <location>
        <begin position="389"/>
        <end position="396"/>
    </location>
    <ligand>
        <name>ATP</name>
        <dbReference type="ChEBI" id="CHEBI:30616"/>
    </ligand>
</feature>
<keyword evidence="3 8" id="KW-0507">mRNA processing</keyword>
<evidence type="ECO:0000313" key="12">
    <source>
        <dbReference type="Proteomes" id="UP001221413"/>
    </source>
</evidence>
<evidence type="ECO:0000259" key="10">
    <source>
        <dbReference type="Pfam" id="PF18101"/>
    </source>
</evidence>
<feature type="binding site" evidence="8">
    <location>
        <begin position="456"/>
        <end position="457"/>
    </location>
    <ligand>
        <name>ATP</name>
        <dbReference type="ChEBI" id="CHEBI:30616"/>
    </ligand>
</feature>
<dbReference type="PANTHER" id="PTHR12272:SF11">
    <property type="entry name" value="PAN2-PAN3 DEADENYLATION COMPLEX SUBUNIT PAN3"/>
    <property type="match status" value="1"/>
</dbReference>
<dbReference type="GO" id="GO:0008143">
    <property type="term" value="F:poly(A) binding"/>
    <property type="evidence" value="ECO:0007669"/>
    <property type="project" value="TreeGrafter"/>
</dbReference>
<feature type="region of interest" description="Knob domain" evidence="8">
    <location>
        <begin position="596"/>
        <end position="889"/>
    </location>
</feature>
<dbReference type="Pfam" id="PF18101">
    <property type="entry name" value="Pan3_CK"/>
    <property type="match status" value="1"/>
</dbReference>
<feature type="binding site" evidence="8">
    <location>
        <position position="340"/>
    </location>
    <ligand>
        <name>ATP</name>
        <dbReference type="ChEBI" id="CHEBI:30616"/>
    </ligand>
</feature>
<comment type="caution">
    <text evidence="11">The sequence shown here is derived from an EMBL/GenBank/DDBJ whole genome shotgun (WGS) entry which is preliminary data.</text>
</comment>
<evidence type="ECO:0000313" key="11">
    <source>
        <dbReference type="EMBL" id="KAJ6263567.1"/>
    </source>
</evidence>
<dbReference type="GO" id="GO:0005524">
    <property type="term" value="F:ATP binding"/>
    <property type="evidence" value="ECO:0007669"/>
    <property type="project" value="UniProtKB-UniRule"/>
</dbReference>
<dbReference type="FunFam" id="1.20.5.5160:FF:000002">
    <property type="entry name" value="PAN2-PAN3 deadenylation complex subunit PAN3"/>
    <property type="match status" value="1"/>
</dbReference>
<comment type="domain">
    <text evidence="8">The pseudokinase domain, the coiled-coil (CC), and C-terminal knob domain (CK) form a structural unit (PKC) that forms an extensive high-affinity interaction surface for PAN2.</text>
</comment>
<dbReference type="Proteomes" id="UP001221413">
    <property type="component" value="Unassembled WGS sequence"/>
</dbReference>
<dbReference type="GO" id="GO:0000932">
    <property type="term" value="C:P-body"/>
    <property type="evidence" value="ECO:0007669"/>
    <property type="project" value="TreeGrafter"/>
</dbReference>
<dbReference type="PANTHER" id="PTHR12272">
    <property type="entry name" value="DEADENYLATION COMPLEX SUBUNIT PAN3"/>
    <property type="match status" value="1"/>
</dbReference>
<dbReference type="Gene3D" id="6.10.250.3160">
    <property type="match status" value="1"/>
</dbReference>
<evidence type="ECO:0000256" key="9">
    <source>
        <dbReference type="SAM" id="MobiDB-lite"/>
    </source>
</evidence>
<gene>
    <name evidence="8" type="primary">PAN3</name>
    <name evidence="11" type="ORF">Dda_2131</name>
</gene>
<comment type="subcellular location">
    <subcellularLocation>
        <location evidence="1 8">Cytoplasm</location>
    </subcellularLocation>
</comment>
<dbReference type="InterPro" id="IPR041332">
    <property type="entry name" value="Pan3_CK"/>
</dbReference>
<comment type="domain">
    <text evidence="8">Contains a pseudokinase domain. The protein kinase domain is predicted to be catalytically inactive because some of the residues important for catalytic activity are substituted and it lacks the equivalent of the binding site for a peptide substrate. However, it has retained an ATP-binding site and ATP-binding is required for mRNA degradation, stimulating the activity of the PAN2 nuclease in vitro. The nucleotide-binding site is juxtaposed to the RNase active site of PAN2 in the complex and may actually bind nucleosides of a poly(A) RNA rather than ATP, feeding the poly(A)-tail to the active site of the deadenylase and thus increasing the efficiency with which this distributive enzyme degrades oligo(A) RNAs.</text>
</comment>
<dbReference type="HAMAP" id="MF_03181">
    <property type="entry name" value="PAN3"/>
    <property type="match status" value="1"/>
</dbReference>
<dbReference type="Gene3D" id="1.10.510.10">
    <property type="entry name" value="Transferase(Phosphotransferase) domain 1"/>
    <property type="match status" value="1"/>
</dbReference>
<dbReference type="Pfam" id="PF25586">
    <property type="entry name" value="zf-CCCH_PAN3"/>
    <property type="match status" value="1"/>
</dbReference>
<dbReference type="Gene3D" id="1.10.287.3700">
    <property type="match status" value="1"/>
</dbReference>
<evidence type="ECO:0000256" key="5">
    <source>
        <dbReference type="ARBA" id="ARBA00022771"/>
    </source>
</evidence>
<feature type="compositionally biased region" description="Polar residues" evidence="9">
    <location>
        <begin position="48"/>
        <end position="64"/>
    </location>
</feature>
<evidence type="ECO:0000256" key="7">
    <source>
        <dbReference type="ARBA" id="ARBA00023054"/>
    </source>
</evidence>
<feature type="compositionally biased region" description="Polar residues" evidence="9">
    <location>
        <begin position="866"/>
        <end position="889"/>
    </location>
</feature>
<dbReference type="FunFam" id="1.10.287.3700:FF:000001">
    <property type="entry name" value="PAN2-PAN3 deadenylation complex subunit PAN3"/>
    <property type="match status" value="1"/>
</dbReference>
<reference evidence="11" key="1">
    <citation type="submission" date="2023-01" db="EMBL/GenBank/DDBJ databases">
        <title>The chitinases involved in constricting ring structure development in the nematode-trapping fungus Drechslerella dactyloides.</title>
        <authorList>
            <person name="Wang R."/>
            <person name="Zhang L."/>
            <person name="Tang P."/>
            <person name="Li S."/>
            <person name="Liang L."/>
        </authorList>
    </citation>
    <scope>NUCLEOTIDE SEQUENCE</scope>
    <source>
        <strain evidence="11">YMF1.00031</strain>
    </source>
</reference>
<dbReference type="AlphaFoldDB" id="A0AAD6J4C0"/>
<keyword evidence="2 8" id="KW-0963">Cytoplasm</keyword>
<protein>
    <recommendedName>
        <fullName evidence="8">PAN2-PAN3 deadenylation complex subunit PAN3</fullName>
    </recommendedName>
    <alternativeName>
        <fullName evidence="8">PAB1P-dependent poly(A)-specific ribonuclease</fullName>
    </alternativeName>
    <alternativeName>
        <fullName evidence="8">Poly(A)-nuclease deadenylation complex subunit 3</fullName>
        <shortName evidence="8">PAN deadenylation complex subunit 3</shortName>
    </alternativeName>
</protein>
<name>A0AAD6J4C0_DREDA</name>
<accession>A0AAD6J4C0</accession>
<comment type="function">
    <text evidence="8">Regulatory subunit of the poly(A)-nuclease (PAN) deadenylation complex, one of two cytoplasmic mRNA deadenylases involved in mRNA turnover. PAN specifically shortens poly(A) tails of RNA and the activity is stimulated by poly(A)-binding protein PAB1. PAN deadenylation is followed by rapid degradation of the shortened mRNA tails by the CCR4-NOT complex. Deadenylated mRNAs are then degraded by two alternative mechanisms, namely exosome-mediated 3'-5' exonucleolytic degradation, or deadenlyation-dependent mRNA decaping and subsequent 5'-3' exonucleolytic degradation by XRN1. May also be involved in post-transcriptional maturation of mRNA poly(A) tails. PAN3 acts as a positive regulator for PAN activity, recruiting the catalytic subunit PAN2 to mRNA via its interaction with RNA and with PAB1.</text>
</comment>
<evidence type="ECO:0000256" key="8">
    <source>
        <dbReference type="HAMAP-Rule" id="MF_03181"/>
    </source>
</evidence>
<feature type="region of interest" description="Disordered" evidence="9">
    <location>
        <begin position="767"/>
        <end position="797"/>
    </location>
</feature>
<comment type="caution">
    <text evidence="8">Lacks conserved residue(s) required for the propagation of feature annotation.</text>
</comment>
<dbReference type="GO" id="GO:0006397">
    <property type="term" value="P:mRNA processing"/>
    <property type="evidence" value="ECO:0007669"/>
    <property type="project" value="UniProtKB-KW"/>
</dbReference>
<evidence type="ECO:0000256" key="6">
    <source>
        <dbReference type="ARBA" id="ARBA00022840"/>
    </source>
</evidence>
<evidence type="ECO:0000256" key="4">
    <source>
        <dbReference type="ARBA" id="ARBA00022741"/>
    </source>
</evidence>
<evidence type="ECO:0000256" key="2">
    <source>
        <dbReference type="ARBA" id="ARBA00022490"/>
    </source>
</evidence>
<evidence type="ECO:0000256" key="3">
    <source>
        <dbReference type="ARBA" id="ARBA00022664"/>
    </source>
</evidence>
<proteinExistence type="inferred from homology"/>
<organism evidence="11 12">
    <name type="scientific">Drechslerella dactyloides</name>
    <name type="common">Nematode-trapping fungus</name>
    <name type="synonym">Arthrobotrys dactyloides</name>
    <dbReference type="NCBI Taxonomy" id="74499"/>
    <lineage>
        <taxon>Eukaryota</taxon>
        <taxon>Fungi</taxon>
        <taxon>Dikarya</taxon>
        <taxon>Ascomycota</taxon>
        <taxon>Pezizomycotina</taxon>
        <taxon>Orbiliomycetes</taxon>
        <taxon>Orbiliales</taxon>
        <taxon>Orbiliaceae</taxon>
        <taxon>Drechslerella</taxon>
    </lineage>
</organism>
<keyword evidence="4 8" id="KW-0547">Nucleotide-binding</keyword>
<sequence length="889" mass="99433">MKMKIRPMIEMAKRHPAIDAANQTQCRNIVIYGYCRFQDRGCIFNHDTSNISPSKNPVSPSQGGNHIGSDMSKRKLNVESASFTPGQSPSFGNAIMASPQQSKLNPKALEAAVFTPRVNTLGLSTATPPMSGAPMPQMNLMDPMMQAAGCVEQISPWWQSDAHIITPTSYMQPEIPPFPNLSQTFDGMTLDQTQMPQNPYEYNPVAPQHAAQVNPYAHQNNPTDVYYGQQSFTQPLQYHLYAPLGPHKQNLLSYQRTVHDLFLKDNIREDLQKKAEATLQTLPNSTLPSVDSYHTLVPLDLHTPKPQGKNAPAPPPSTFGYTSWVYKAINSKDGMPYILRRLEGFRLSNEKAIRVVEHWKRVLSANVVTVHDAFTTRVFGDNSIVFVFDYFALSQTLQEVHFGPNSRYQNRHHGPHQNQTQNANTEHTLWSYIVQITSALKAIHAAGLAARTIQPNKILLTNRNRIRINCCSIFDVLHFESGRTLLELQQDDYIAFGKLILSIACNNPHAINNAQKSMDYVGRTFSPELKNFLLYVFNGPASGGPRTMDELLSMISFQMIQNFDSSLHQNDVLESQLSRELENGRLVRLLCKFGFINERPEFAHDRTWSETGDRYLITLFRDYVFHQVDEAGNPVIDLVHVLSCLNKLDAGTDERIMLVSRDEQNCLIVSFREDLSNPAPTYKPKRLGPLTPSDVFIPRHRLPPTPQIQPPNPPVQPTILHAPPPNPHVQIPNLGIQPRPPPSSLGRVPGAMPSTLQAAMLPQQQYSQTPCPAHQPQQRQQPQFFPRHPAYTAPRPLPHLNQPRPYAPQPYGLGATWTVIRPPVSNAPPREFKPIPIVHPENRRPKSATKAQNLAKTGTDAVDVLSSAQDANGPTDSGDNSVVTTTTTS</sequence>
<keyword evidence="5" id="KW-0479">Metal-binding</keyword>
<keyword evidence="5" id="KW-0862">Zinc</keyword>
<comment type="subunit">
    <text evidence="8">Homodimer. Forms a heterotrimer with a catalytic subunit PAN2 to form the poly(A)-nuclease (PAN) deadenylation complex. Interacts (via PAM-2 motif) with poly(A)-binding protein PAB1 (via PABC domain), conferring substrate specificity of the enzyme complex.</text>
</comment>
<keyword evidence="7 8" id="KW-0175">Coiled coil</keyword>
<dbReference type="InterPro" id="IPR030844">
    <property type="entry name" value="PAN3"/>
</dbReference>
<dbReference type="GO" id="GO:0008270">
    <property type="term" value="F:zinc ion binding"/>
    <property type="evidence" value="ECO:0007669"/>
    <property type="project" value="UniProtKB-KW"/>
</dbReference>
<dbReference type="InterPro" id="IPR011009">
    <property type="entry name" value="Kinase-like_dom_sf"/>
</dbReference>
<feature type="domain" description="Pan3 C-terminal knob" evidence="10">
    <location>
        <begin position="549"/>
        <end position="673"/>
    </location>
</feature>
<comment type="domain">
    <text evidence="8">The N-terminal zinc finger binds to poly(A) RNA.</text>
</comment>
<feature type="region of interest" description="Disordered" evidence="9">
    <location>
        <begin position="828"/>
        <end position="889"/>
    </location>
</feature>
<comment type="similarity">
    <text evidence="8">Belongs to the protein kinase superfamily. PAN3 family.</text>
</comment>
<feature type="compositionally biased region" description="Low complexity" evidence="9">
    <location>
        <begin position="772"/>
        <end position="790"/>
    </location>
</feature>
<feature type="region of interest" description="Disordered" evidence="9">
    <location>
        <begin position="48"/>
        <end position="70"/>
    </location>
</feature>
<keyword evidence="6 8" id="KW-0067">ATP-binding</keyword>
<evidence type="ECO:0000256" key="1">
    <source>
        <dbReference type="ARBA" id="ARBA00004496"/>
    </source>
</evidence>
<keyword evidence="5" id="KW-0863">Zinc-finger</keyword>
<keyword evidence="12" id="KW-1185">Reference proteome</keyword>
<dbReference type="SUPFAM" id="SSF56112">
    <property type="entry name" value="Protein kinase-like (PK-like)"/>
    <property type="match status" value="1"/>
</dbReference>
<dbReference type="GO" id="GO:0031251">
    <property type="term" value="C:PAN complex"/>
    <property type="evidence" value="ECO:0007669"/>
    <property type="project" value="UniProtKB-UniRule"/>
</dbReference>
<feature type="coiled-coil region" evidence="8">
    <location>
        <begin position="557"/>
        <end position="595"/>
    </location>
</feature>
<dbReference type="Gene3D" id="1.20.5.5160">
    <property type="match status" value="1"/>
</dbReference>